<protein>
    <submittedName>
        <fullName evidence="3">Cupin domain-containing protein</fullName>
    </submittedName>
</protein>
<comment type="caution">
    <text evidence="3">The sequence shown here is derived from an EMBL/GenBank/DDBJ whole genome shotgun (WGS) entry which is preliminary data.</text>
</comment>
<proteinExistence type="predicted"/>
<name>A0ABW0Q4A0_9HYPH</name>
<dbReference type="InterPro" id="IPR014710">
    <property type="entry name" value="RmlC-like_jellyroll"/>
</dbReference>
<organism evidence="3 4">
    <name type="scientific">Kaistia terrae</name>
    <dbReference type="NCBI Taxonomy" id="537017"/>
    <lineage>
        <taxon>Bacteria</taxon>
        <taxon>Pseudomonadati</taxon>
        <taxon>Pseudomonadota</taxon>
        <taxon>Alphaproteobacteria</taxon>
        <taxon>Hyphomicrobiales</taxon>
        <taxon>Kaistiaceae</taxon>
        <taxon>Kaistia</taxon>
    </lineage>
</organism>
<sequence>MKTKLVLAVFALASTVGAAFAEQEISTAAGRPASIGSADFFTGHVVVEPIFGASEHRNVSAGMVTFSPGARAAWHTHPTGQTLVVTSGTGWTQMEGEPKQVIRAGDVVWCPPGVKHWHGATDVNAMSHLAVTGVDGETAVTWMAQVTDEQYLGD</sequence>
<dbReference type="PANTHER" id="PTHR43698:SF1">
    <property type="entry name" value="BLL4564 PROTEIN"/>
    <property type="match status" value="1"/>
</dbReference>
<keyword evidence="1" id="KW-0732">Signal</keyword>
<evidence type="ECO:0000313" key="4">
    <source>
        <dbReference type="Proteomes" id="UP001596150"/>
    </source>
</evidence>
<dbReference type="InterPro" id="IPR047263">
    <property type="entry name" value="HNL-like_cupin"/>
</dbReference>
<feature type="signal peptide" evidence="1">
    <location>
        <begin position="1"/>
        <end position="21"/>
    </location>
</feature>
<dbReference type="InterPro" id="IPR013096">
    <property type="entry name" value="Cupin_2"/>
</dbReference>
<evidence type="ECO:0000256" key="1">
    <source>
        <dbReference type="SAM" id="SignalP"/>
    </source>
</evidence>
<dbReference type="PANTHER" id="PTHR43698">
    <property type="entry name" value="RIBD C-TERMINAL DOMAIN CONTAINING PROTEIN"/>
    <property type="match status" value="1"/>
</dbReference>
<dbReference type="Pfam" id="PF07883">
    <property type="entry name" value="Cupin_2"/>
    <property type="match status" value="1"/>
</dbReference>
<evidence type="ECO:0000313" key="3">
    <source>
        <dbReference type="EMBL" id="MFC5519218.1"/>
    </source>
</evidence>
<dbReference type="CDD" id="cd02233">
    <property type="entry name" value="cupin_HNL-like"/>
    <property type="match status" value="1"/>
</dbReference>
<keyword evidence="4" id="KW-1185">Reference proteome</keyword>
<accession>A0ABW0Q4A0</accession>
<dbReference type="Proteomes" id="UP001596150">
    <property type="component" value="Unassembled WGS sequence"/>
</dbReference>
<feature type="domain" description="Cupin type-2" evidence="2">
    <location>
        <begin position="63"/>
        <end position="127"/>
    </location>
</feature>
<dbReference type="SUPFAM" id="SSF51182">
    <property type="entry name" value="RmlC-like cupins"/>
    <property type="match status" value="1"/>
</dbReference>
<feature type="chain" id="PRO_5046596171" evidence="1">
    <location>
        <begin position="22"/>
        <end position="154"/>
    </location>
</feature>
<reference evidence="4" key="1">
    <citation type="journal article" date="2019" name="Int. J. Syst. Evol. Microbiol.">
        <title>The Global Catalogue of Microorganisms (GCM) 10K type strain sequencing project: providing services to taxonomists for standard genome sequencing and annotation.</title>
        <authorList>
            <consortium name="The Broad Institute Genomics Platform"/>
            <consortium name="The Broad Institute Genome Sequencing Center for Infectious Disease"/>
            <person name="Wu L."/>
            <person name="Ma J."/>
        </authorList>
    </citation>
    <scope>NUCLEOTIDE SEQUENCE [LARGE SCALE GENOMIC DNA]</scope>
    <source>
        <strain evidence="4">KACC 12633</strain>
    </source>
</reference>
<dbReference type="InterPro" id="IPR011051">
    <property type="entry name" value="RmlC_Cupin_sf"/>
</dbReference>
<dbReference type="Gene3D" id="2.60.120.10">
    <property type="entry name" value="Jelly Rolls"/>
    <property type="match status" value="1"/>
</dbReference>
<gene>
    <name evidence="3" type="ORF">ACFPP9_25865</name>
</gene>
<dbReference type="EMBL" id="JBHSML010000033">
    <property type="protein sequence ID" value="MFC5519218.1"/>
    <property type="molecule type" value="Genomic_DNA"/>
</dbReference>
<evidence type="ECO:0000259" key="2">
    <source>
        <dbReference type="Pfam" id="PF07883"/>
    </source>
</evidence>